<feature type="compositionally biased region" description="Low complexity" evidence="1">
    <location>
        <begin position="195"/>
        <end position="204"/>
    </location>
</feature>
<dbReference type="EMBL" id="BK014999">
    <property type="protein sequence ID" value="DAD86427.1"/>
    <property type="molecule type" value="Genomic_DNA"/>
</dbReference>
<organism evidence="2">
    <name type="scientific">Siphoviridae sp. ctsBB38</name>
    <dbReference type="NCBI Taxonomy" id="2826482"/>
    <lineage>
        <taxon>Viruses</taxon>
        <taxon>Duplodnaviria</taxon>
        <taxon>Heunggongvirae</taxon>
        <taxon>Uroviricota</taxon>
        <taxon>Caudoviricetes</taxon>
    </lineage>
</organism>
<keyword evidence="2" id="KW-0808">Transferase</keyword>
<proteinExistence type="predicted"/>
<dbReference type="GO" id="GO:0016757">
    <property type="term" value="F:glycosyltransferase activity"/>
    <property type="evidence" value="ECO:0007669"/>
    <property type="project" value="UniProtKB-KW"/>
</dbReference>
<protein>
    <submittedName>
        <fullName evidence="2">Adenine phosphoribosyltransferase</fullName>
    </submittedName>
</protein>
<evidence type="ECO:0000256" key="1">
    <source>
        <dbReference type="SAM" id="MobiDB-lite"/>
    </source>
</evidence>
<reference evidence="2" key="1">
    <citation type="journal article" date="2021" name="Proc. Natl. Acad. Sci. U.S.A.">
        <title>A Catalog of Tens of Thousands of Viruses from Human Metagenomes Reveals Hidden Associations with Chronic Diseases.</title>
        <authorList>
            <person name="Tisza M.J."/>
            <person name="Buck C.B."/>
        </authorList>
    </citation>
    <scope>NUCLEOTIDE SEQUENCE</scope>
    <source>
        <strain evidence="2">CtsBB38</strain>
    </source>
</reference>
<name>A0A8S5MX01_9CAUD</name>
<keyword evidence="2" id="KW-0328">Glycosyltransferase</keyword>
<feature type="compositionally biased region" description="Basic and acidic residues" evidence="1">
    <location>
        <begin position="205"/>
        <end position="215"/>
    </location>
</feature>
<sequence>MAKINIKDAGKFTNVGSSEYFTLKDDGDIAQVRMLYTDPEGGDMDFFLVHQIEIEVNGKKVRKYVSCLAVDEDGHIHKDDCPLCKAGYRTQEKLFLQLYDETDGKLKVWERGKNFVGKIVSFLNRYGSLVERPIEIERKGKKGDTNTTYEMFALEKDNKGLEDFPEKVDIEGTYVTKVTKADMIDIVDGIYDWGNNKPNNNEEPAPTRREEAPRRESRRRRVVDDEF</sequence>
<accession>A0A8S5MX01</accession>
<evidence type="ECO:0000313" key="2">
    <source>
        <dbReference type="EMBL" id="DAD86427.1"/>
    </source>
</evidence>
<feature type="region of interest" description="Disordered" evidence="1">
    <location>
        <begin position="194"/>
        <end position="227"/>
    </location>
</feature>